<dbReference type="InterPro" id="IPR025669">
    <property type="entry name" value="AAA_dom"/>
</dbReference>
<dbReference type="InterPro" id="IPR050445">
    <property type="entry name" value="Bact_polysacc_biosynth/exp"/>
</dbReference>
<comment type="catalytic activity">
    <reaction evidence="13">
        <text>L-tyrosyl-[protein] + ATP = O-phospho-L-tyrosyl-[protein] + ADP + H(+)</text>
        <dbReference type="Rhea" id="RHEA:10596"/>
        <dbReference type="Rhea" id="RHEA-COMP:10136"/>
        <dbReference type="Rhea" id="RHEA-COMP:20101"/>
        <dbReference type="ChEBI" id="CHEBI:15378"/>
        <dbReference type="ChEBI" id="CHEBI:30616"/>
        <dbReference type="ChEBI" id="CHEBI:46858"/>
        <dbReference type="ChEBI" id="CHEBI:61978"/>
        <dbReference type="ChEBI" id="CHEBI:456216"/>
    </reaction>
</comment>
<feature type="domain" description="Polysaccharide chain length determinant N-terminal" evidence="16">
    <location>
        <begin position="22"/>
        <end position="116"/>
    </location>
</feature>
<proteinExistence type="inferred from homology"/>
<keyword evidence="10 15" id="KW-1133">Transmembrane helix</keyword>
<evidence type="ECO:0000256" key="15">
    <source>
        <dbReference type="SAM" id="Phobius"/>
    </source>
</evidence>
<comment type="subcellular location">
    <subcellularLocation>
        <location evidence="1">Cell inner membrane</location>
        <topology evidence="1">Multi-pass membrane protein</topology>
    </subcellularLocation>
</comment>
<dbReference type="NCBIfam" id="TIGR01007">
    <property type="entry name" value="eps_fam"/>
    <property type="match status" value="1"/>
</dbReference>
<dbReference type="GO" id="GO:0004715">
    <property type="term" value="F:non-membrane spanning protein tyrosine kinase activity"/>
    <property type="evidence" value="ECO:0007669"/>
    <property type="project" value="UniProtKB-EC"/>
</dbReference>
<evidence type="ECO:0000256" key="10">
    <source>
        <dbReference type="ARBA" id="ARBA00022989"/>
    </source>
</evidence>
<name>A0ABT0MJ46_9GAMM</name>
<keyword evidence="9" id="KW-0067">ATP-binding</keyword>
<evidence type="ECO:0000256" key="6">
    <source>
        <dbReference type="ARBA" id="ARBA00022692"/>
    </source>
</evidence>
<dbReference type="EMBL" id="JAMBEP010000001">
    <property type="protein sequence ID" value="MCL1634896.1"/>
    <property type="molecule type" value="Genomic_DNA"/>
</dbReference>
<feature type="domain" description="Tyrosine-protein kinase G-rich" evidence="18">
    <location>
        <begin position="395"/>
        <end position="477"/>
    </location>
</feature>
<evidence type="ECO:0000256" key="9">
    <source>
        <dbReference type="ARBA" id="ARBA00022840"/>
    </source>
</evidence>
<keyword evidence="8" id="KW-0418">Kinase</keyword>
<evidence type="ECO:0000259" key="18">
    <source>
        <dbReference type="Pfam" id="PF13807"/>
    </source>
</evidence>
<keyword evidence="4" id="KW-0997">Cell inner membrane</keyword>
<evidence type="ECO:0000256" key="3">
    <source>
        <dbReference type="ARBA" id="ARBA00022475"/>
    </source>
</evidence>
<feature type="domain" description="AAA" evidence="17">
    <location>
        <begin position="563"/>
        <end position="678"/>
    </location>
</feature>
<evidence type="ECO:0000313" key="20">
    <source>
        <dbReference type="Proteomes" id="UP001431217"/>
    </source>
</evidence>
<dbReference type="PANTHER" id="PTHR32309:SF32">
    <property type="entry name" value="TYROSINE-PROTEIN KINASE ETK-RELATED"/>
    <property type="match status" value="1"/>
</dbReference>
<keyword evidence="5 19" id="KW-0808">Transferase</keyword>
<dbReference type="Pfam" id="PF23607">
    <property type="entry name" value="WZC_N"/>
    <property type="match status" value="1"/>
</dbReference>
<dbReference type="RefSeq" id="WP_249473716.1">
    <property type="nucleotide sequence ID" value="NZ_JAMBEP010000001.1"/>
</dbReference>
<dbReference type="InterPro" id="IPR032807">
    <property type="entry name" value="GNVR"/>
</dbReference>
<protein>
    <submittedName>
        <fullName evidence="19">Polysaccharide biosynthesis tyrosine autokinase</fullName>
        <ecNumber evidence="19">2.7.10.2</ecNumber>
    </submittedName>
</protein>
<evidence type="ECO:0000259" key="17">
    <source>
        <dbReference type="Pfam" id="PF13614"/>
    </source>
</evidence>
<evidence type="ECO:0000256" key="14">
    <source>
        <dbReference type="SAM" id="MobiDB-lite"/>
    </source>
</evidence>
<dbReference type="PANTHER" id="PTHR32309">
    <property type="entry name" value="TYROSINE-PROTEIN KINASE"/>
    <property type="match status" value="1"/>
</dbReference>
<dbReference type="Gene3D" id="3.40.50.300">
    <property type="entry name" value="P-loop containing nucleotide triphosphate hydrolases"/>
    <property type="match status" value="1"/>
</dbReference>
<dbReference type="InterPro" id="IPR003856">
    <property type="entry name" value="LPS_length_determ_N"/>
</dbReference>
<evidence type="ECO:0000256" key="11">
    <source>
        <dbReference type="ARBA" id="ARBA00023136"/>
    </source>
</evidence>
<evidence type="ECO:0000256" key="2">
    <source>
        <dbReference type="ARBA" id="ARBA00008883"/>
    </source>
</evidence>
<dbReference type="EC" id="2.7.10.2" evidence="19"/>
<keyword evidence="12" id="KW-0829">Tyrosine-protein kinase</keyword>
<evidence type="ECO:0000256" key="4">
    <source>
        <dbReference type="ARBA" id="ARBA00022519"/>
    </source>
</evidence>
<keyword evidence="7" id="KW-0547">Nucleotide-binding</keyword>
<dbReference type="Pfam" id="PF02706">
    <property type="entry name" value="Wzz"/>
    <property type="match status" value="1"/>
</dbReference>
<keyword evidence="20" id="KW-1185">Reference proteome</keyword>
<evidence type="ECO:0000313" key="19">
    <source>
        <dbReference type="EMBL" id="MCL1634896.1"/>
    </source>
</evidence>
<sequence>MSSPLITRMEPPPQAPQAMREDDIDLPSLVTTLGENKRLILFGTALFLLASVAYVLLATPKYEANAVVQVESRLPTFPGLSARAGMQPPMAEEAPATTEIQLLTSRRVLGEALRNLRLDIEVQPLRFPLVGDIVARQFQKLQPGTLSEPWLGLNRYGWGGERLDIAQFEVPANLVDVPLQLTARERGQYTLSDGNGNLLAKGRVGEVVAAQGVKLLVRTLEANPGMRFEIKRMNTIAIMDTLRKEISATEQGRSSGVIALSYANTDPVLAREVLDQVTQAYVRQNVARNSAEAAKRLTFVTEQLPNVRRELAKAQAALKNFQSRTQTMDVGLQNKALLDQTIALDTGIQQLRMQMTELASRYTPQHPAYKALQQQIGQFQSEKGALQGRIRQLPDTQEGLFRLSRDVEVTNQTYANLLDQAQQLNIARASAVGNARVIDPSAVNLGSPAWPKPIPVIAGGTALGALLMVAIVLLRQMFKRGVEDPVDIELLGLPVYASIPFSEKGRELAVHPRHFRREGRQRLLALSAPTDLAMEALRTLRTSLHFARLETRNNLLMIAAPSPGVGKTFVCANLAVTIAQAGQRVLLIDADMRRGTLHDAIGVKAEGGLSELISGRIGLDEALRRVSGTDSLAFISRGAVPPNPSELLMNANFATLLHKLAPCYDIVVIDTPPVLAVTDAAVIGHQVGTCLMVVRWGLNQQREIALAKQRLEQNGVQVKGAIFNGVQKRGAGQYAYSYYEYLPARNPSPTH</sequence>
<gene>
    <name evidence="19" type="ORF">M2650_09665</name>
</gene>
<dbReference type="InterPro" id="IPR027417">
    <property type="entry name" value="P-loop_NTPase"/>
</dbReference>
<evidence type="ECO:0000256" key="1">
    <source>
        <dbReference type="ARBA" id="ARBA00004429"/>
    </source>
</evidence>
<keyword evidence="11 15" id="KW-0472">Membrane</keyword>
<evidence type="ECO:0000256" key="5">
    <source>
        <dbReference type="ARBA" id="ARBA00022679"/>
    </source>
</evidence>
<evidence type="ECO:0000256" key="8">
    <source>
        <dbReference type="ARBA" id="ARBA00022777"/>
    </source>
</evidence>
<feature type="transmembrane region" description="Helical" evidence="15">
    <location>
        <begin position="39"/>
        <end position="57"/>
    </location>
</feature>
<dbReference type="InterPro" id="IPR005702">
    <property type="entry name" value="Wzc-like_C"/>
</dbReference>
<keyword evidence="6 15" id="KW-0812">Transmembrane</keyword>
<reference evidence="19 20" key="1">
    <citation type="submission" date="2022-05" db="EMBL/GenBank/DDBJ databases">
        <title>Luteimonas sp. SX5, whole genome shotgun sequencing project.</title>
        <authorList>
            <person name="Zhao G."/>
            <person name="Shen L."/>
        </authorList>
    </citation>
    <scope>NUCLEOTIDE SEQUENCE [LARGE SCALE GENOMIC DNA]</scope>
    <source>
        <strain evidence="19 20">SX5</strain>
    </source>
</reference>
<accession>A0ABT0MJ46</accession>
<evidence type="ECO:0000256" key="13">
    <source>
        <dbReference type="ARBA" id="ARBA00053015"/>
    </source>
</evidence>
<organism evidence="19 20">
    <name type="scientific">Luteimonas galliterrae</name>
    <dbReference type="NCBI Taxonomy" id="2940486"/>
    <lineage>
        <taxon>Bacteria</taxon>
        <taxon>Pseudomonadati</taxon>
        <taxon>Pseudomonadota</taxon>
        <taxon>Gammaproteobacteria</taxon>
        <taxon>Lysobacterales</taxon>
        <taxon>Lysobacteraceae</taxon>
        <taxon>Luteimonas</taxon>
    </lineage>
</organism>
<evidence type="ECO:0000256" key="12">
    <source>
        <dbReference type="ARBA" id="ARBA00023137"/>
    </source>
</evidence>
<feature type="region of interest" description="Disordered" evidence="14">
    <location>
        <begin position="1"/>
        <end position="23"/>
    </location>
</feature>
<comment type="caution">
    <text evidence="19">The sequence shown here is derived from an EMBL/GenBank/DDBJ whole genome shotgun (WGS) entry which is preliminary data.</text>
</comment>
<dbReference type="SUPFAM" id="SSF52540">
    <property type="entry name" value="P-loop containing nucleoside triphosphate hydrolases"/>
    <property type="match status" value="1"/>
</dbReference>
<dbReference type="Pfam" id="PF13614">
    <property type="entry name" value="AAA_31"/>
    <property type="match status" value="1"/>
</dbReference>
<evidence type="ECO:0000256" key="7">
    <source>
        <dbReference type="ARBA" id="ARBA00022741"/>
    </source>
</evidence>
<keyword evidence="3" id="KW-1003">Cell membrane</keyword>
<comment type="similarity">
    <text evidence="2">Belongs to the etk/wzc family.</text>
</comment>
<evidence type="ECO:0000259" key="16">
    <source>
        <dbReference type="Pfam" id="PF02706"/>
    </source>
</evidence>
<dbReference type="CDD" id="cd05387">
    <property type="entry name" value="BY-kinase"/>
    <property type="match status" value="1"/>
</dbReference>
<dbReference type="Proteomes" id="UP001431217">
    <property type="component" value="Unassembled WGS sequence"/>
</dbReference>
<dbReference type="Pfam" id="PF13807">
    <property type="entry name" value="GNVR"/>
    <property type="match status" value="1"/>
</dbReference>